<dbReference type="PANTHER" id="PTHR34040:SF2">
    <property type="entry name" value="FLAGELLAR BIOSYNTHETIC PROTEIN FLIQ"/>
    <property type="match status" value="1"/>
</dbReference>
<evidence type="ECO:0000256" key="2">
    <source>
        <dbReference type="ARBA" id="ARBA00006156"/>
    </source>
</evidence>
<keyword evidence="4 9" id="KW-1003">Cell membrane</keyword>
<evidence type="ECO:0000256" key="7">
    <source>
        <dbReference type="ARBA" id="ARBA00023136"/>
    </source>
</evidence>
<dbReference type="RefSeq" id="WP_054327098.1">
    <property type="nucleotide sequence ID" value="NZ_JACOPL010000005.1"/>
</dbReference>
<keyword evidence="10" id="KW-0282">Flagellum</keyword>
<evidence type="ECO:0000256" key="8">
    <source>
        <dbReference type="ARBA" id="ARBA00023143"/>
    </source>
</evidence>
<dbReference type="PANTHER" id="PTHR34040">
    <property type="entry name" value="FLAGELLAR BIOSYNTHETIC PROTEIN FLIQ"/>
    <property type="match status" value="1"/>
</dbReference>
<dbReference type="InterPro" id="IPR006305">
    <property type="entry name" value="FliQ"/>
</dbReference>
<dbReference type="GO" id="GO:0009425">
    <property type="term" value="C:bacterial-type flagellum basal body"/>
    <property type="evidence" value="ECO:0007669"/>
    <property type="project" value="UniProtKB-SubCell"/>
</dbReference>
<dbReference type="InterPro" id="IPR002191">
    <property type="entry name" value="Bac_export_3"/>
</dbReference>
<keyword evidence="8 9" id="KW-0975">Bacterial flagellum</keyword>
<organism evidence="10 11">
    <name type="scientific">Agathobaculum faecis</name>
    <dbReference type="NCBI Taxonomy" id="2763013"/>
    <lineage>
        <taxon>Bacteria</taxon>
        <taxon>Bacillati</taxon>
        <taxon>Bacillota</taxon>
        <taxon>Clostridia</taxon>
        <taxon>Eubacteriales</taxon>
        <taxon>Butyricicoccaceae</taxon>
        <taxon>Agathobaculum</taxon>
    </lineage>
</organism>
<protein>
    <recommendedName>
        <fullName evidence="3 9">Flagellar biosynthetic protein FliQ</fullName>
    </recommendedName>
</protein>
<keyword evidence="10" id="KW-0966">Cell projection</keyword>
<dbReference type="Proteomes" id="UP000606499">
    <property type="component" value="Unassembled WGS sequence"/>
</dbReference>
<dbReference type="AlphaFoldDB" id="A0A923RVN0"/>
<comment type="subcellular location">
    <subcellularLocation>
        <location evidence="1 9">Cell membrane</location>
        <topology evidence="1">Multi-pass membrane protein</topology>
    </subcellularLocation>
    <subcellularLocation>
        <location evidence="9">Bacterial flagellum basal body</location>
    </subcellularLocation>
</comment>
<dbReference type="PRINTS" id="PR00952">
    <property type="entry name" value="TYPE3IMQPROT"/>
</dbReference>
<evidence type="ECO:0000256" key="1">
    <source>
        <dbReference type="ARBA" id="ARBA00004651"/>
    </source>
</evidence>
<evidence type="ECO:0000256" key="9">
    <source>
        <dbReference type="RuleBase" id="RU364090"/>
    </source>
</evidence>
<name>A0A923RVN0_9FIRM</name>
<dbReference type="GO" id="GO:0044780">
    <property type="term" value="P:bacterial-type flagellum assembly"/>
    <property type="evidence" value="ECO:0007669"/>
    <property type="project" value="InterPro"/>
</dbReference>
<comment type="caution">
    <text evidence="10">The sequence shown here is derived from an EMBL/GenBank/DDBJ whole genome shotgun (WGS) entry which is preliminary data.</text>
</comment>
<keyword evidence="6 9" id="KW-1133">Transmembrane helix</keyword>
<comment type="function">
    <text evidence="9">Role in flagellar biosynthesis.</text>
</comment>
<comment type="similarity">
    <text evidence="2 9">Belongs to the FliQ/MopD/SpaQ family.</text>
</comment>
<dbReference type="GO" id="GO:0005886">
    <property type="term" value="C:plasma membrane"/>
    <property type="evidence" value="ECO:0007669"/>
    <property type="project" value="UniProtKB-SubCell"/>
</dbReference>
<dbReference type="EMBL" id="JACOPL010000005">
    <property type="protein sequence ID" value="MBC5725098.1"/>
    <property type="molecule type" value="Genomic_DNA"/>
</dbReference>
<evidence type="ECO:0000256" key="5">
    <source>
        <dbReference type="ARBA" id="ARBA00022692"/>
    </source>
</evidence>
<keyword evidence="7 9" id="KW-0472">Membrane</keyword>
<dbReference type="Pfam" id="PF01313">
    <property type="entry name" value="Bac_export_3"/>
    <property type="match status" value="1"/>
</dbReference>
<keyword evidence="11" id="KW-1185">Reference proteome</keyword>
<gene>
    <name evidence="9 10" type="primary">fliQ</name>
    <name evidence="10" type="ORF">H8S45_06460</name>
</gene>
<evidence type="ECO:0000256" key="3">
    <source>
        <dbReference type="ARBA" id="ARBA00021718"/>
    </source>
</evidence>
<dbReference type="PIRSF" id="PIRSF004669">
    <property type="entry name" value="FliQ"/>
    <property type="match status" value="1"/>
</dbReference>
<feature type="transmembrane region" description="Helical" evidence="9">
    <location>
        <begin position="20"/>
        <end position="39"/>
    </location>
</feature>
<evidence type="ECO:0000256" key="4">
    <source>
        <dbReference type="ARBA" id="ARBA00022475"/>
    </source>
</evidence>
<keyword evidence="5 9" id="KW-0812">Transmembrane</keyword>
<dbReference type="NCBIfam" id="TIGR01402">
    <property type="entry name" value="fliQ"/>
    <property type="match status" value="1"/>
</dbReference>
<evidence type="ECO:0000256" key="6">
    <source>
        <dbReference type="ARBA" id="ARBA00022989"/>
    </source>
</evidence>
<evidence type="ECO:0000313" key="11">
    <source>
        <dbReference type="Proteomes" id="UP000606499"/>
    </source>
</evidence>
<accession>A0A923RVN0</accession>
<evidence type="ECO:0000313" key="10">
    <source>
        <dbReference type="EMBL" id="MBC5725098.1"/>
    </source>
</evidence>
<keyword evidence="10" id="KW-0969">Cilium</keyword>
<dbReference type="GO" id="GO:0009306">
    <property type="term" value="P:protein secretion"/>
    <property type="evidence" value="ECO:0007669"/>
    <property type="project" value="InterPro"/>
</dbReference>
<sequence>MDQNQVMDILRQGMWVAVKIGGPMLIASMAVGILVAIFQAATQIHEQTLSFVPKLLLIAVFCMVGGGWMLNTMQDFTRMIFTQMLG</sequence>
<reference evidence="10" key="1">
    <citation type="submission" date="2020-08" db="EMBL/GenBank/DDBJ databases">
        <title>Genome public.</title>
        <authorList>
            <person name="Liu C."/>
            <person name="Sun Q."/>
        </authorList>
    </citation>
    <scope>NUCLEOTIDE SEQUENCE</scope>
    <source>
        <strain evidence="10">NSJ-28</strain>
    </source>
</reference>
<proteinExistence type="inferred from homology"/>
<feature type="transmembrane region" description="Helical" evidence="9">
    <location>
        <begin position="51"/>
        <end position="70"/>
    </location>
</feature>